<feature type="region of interest" description="Disordered" evidence="2">
    <location>
        <begin position="44"/>
        <end position="75"/>
    </location>
</feature>
<name>A0AAU2GR74_9ACTN</name>
<dbReference type="InterPro" id="IPR023365">
    <property type="entry name" value="Sortase_dom-sf"/>
</dbReference>
<dbReference type="AlphaFoldDB" id="A0AAU2GR74"/>
<keyword evidence="3" id="KW-0472">Membrane</keyword>
<dbReference type="InterPro" id="IPR005754">
    <property type="entry name" value="Sortase"/>
</dbReference>
<sequence>MPSTDRANAETRHNRASSAAIVLLLTLAATGMAMVWYGVRGPSAPEAPPRPDAHSSARSSAAPSHPVAPLPAVPPRTIRIPGIGVDSAIIRLDSTEDTGMLPVPQGRDEEKVGWYSTSSAPGAAGTAALVGHLDSRTGPSVFYRLGALRPGQEIVIERADGSSVIFTVRGSKAVSKAALTRQDVLGDTQERSELRLVTCGGSYVRGKGYDQNVLVYADLVGGR</sequence>
<feature type="transmembrane region" description="Helical" evidence="3">
    <location>
        <begin position="20"/>
        <end position="39"/>
    </location>
</feature>
<protein>
    <submittedName>
        <fullName evidence="4">Sortase</fullName>
    </submittedName>
</protein>
<gene>
    <name evidence="4" type="ORF">OHV25_01485</name>
</gene>
<dbReference type="GO" id="GO:0016787">
    <property type="term" value="F:hydrolase activity"/>
    <property type="evidence" value="ECO:0007669"/>
    <property type="project" value="UniProtKB-KW"/>
</dbReference>
<dbReference type="Pfam" id="PF04203">
    <property type="entry name" value="Sortase"/>
    <property type="match status" value="1"/>
</dbReference>
<keyword evidence="1" id="KW-0378">Hydrolase</keyword>
<dbReference type="SUPFAM" id="SSF63817">
    <property type="entry name" value="Sortase"/>
    <property type="match status" value="1"/>
</dbReference>
<feature type="compositionally biased region" description="Low complexity" evidence="2">
    <location>
        <begin position="56"/>
        <end position="65"/>
    </location>
</feature>
<dbReference type="InterPro" id="IPR042001">
    <property type="entry name" value="Sortase_F"/>
</dbReference>
<keyword evidence="3" id="KW-1133">Transmembrane helix</keyword>
<dbReference type="CDD" id="cd05829">
    <property type="entry name" value="Sortase_F"/>
    <property type="match status" value="1"/>
</dbReference>
<evidence type="ECO:0000313" key="4">
    <source>
        <dbReference type="EMBL" id="WTU38322.1"/>
    </source>
</evidence>
<dbReference type="EMBL" id="CP108253">
    <property type="protein sequence ID" value="WTU38322.1"/>
    <property type="molecule type" value="Genomic_DNA"/>
</dbReference>
<evidence type="ECO:0000256" key="2">
    <source>
        <dbReference type="SAM" id="MobiDB-lite"/>
    </source>
</evidence>
<evidence type="ECO:0000256" key="3">
    <source>
        <dbReference type="SAM" id="Phobius"/>
    </source>
</evidence>
<proteinExistence type="predicted"/>
<reference evidence="4" key="1">
    <citation type="submission" date="2022-10" db="EMBL/GenBank/DDBJ databases">
        <title>The complete genomes of actinobacterial strains from the NBC collection.</title>
        <authorList>
            <person name="Joergensen T.S."/>
            <person name="Alvarez Arevalo M."/>
            <person name="Sterndorff E.B."/>
            <person name="Faurdal D."/>
            <person name="Vuksanovic O."/>
            <person name="Mourched A.-S."/>
            <person name="Charusanti P."/>
            <person name="Shaw S."/>
            <person name="Blin K."/>
            <person name="Weber T."/>
        </authorList>
    </citation>
    <scope>NUCLEOTIDE SEQUENCE</scope>
    <source>
        <strain evidence="4">NBC_00060</strain>
    </source>
</reference>
<dbReference type="Gene3D" id="2.40.260.10">
    <property type="entry name" value="Sortase"/>
    <property type="match status" value="1"/>
</dbReference>
<organism evidence="4">
    <name type="scientific">Streptomyces sp. NBC_00060</name>
    <dbReference type="NCBI Taxonomy" id="2975636"/>
    <lineage>
        <taxon>Bacteria</taxon>
        <taxon>Bacillati</taxon>
        <taxon>Actinomycetota</taxon>
        <taxon>Actinomycetes</taxon>
        <taxon>Kitasatosporales</taxon>
        <taxon>Streptomycetaceae</taxon>
        <taxon>Streptomyces</taxon>
    </lineage>
</organism>
<evidence type="ECO:0000256" key="1">
    <source>
        <dbReference type="ARBA" id="ARBA00022801"/>
    </source>
</evidence>
<keyword evidence="3" id="KW-0812">Transmembrane</keyword>
<accession>A0AAU2GR74</accession>